<keyword evidence="2" id="KW-1185">Reference proteome</keyword>
<gene>
    <name evidence="1" type="ORF">H8S57_07230</name>
</gene>
<dbReference type="Proteomes" id="UP000661435">
    <property type="component" value="Unassembled WGS sequence"/>
</dbReference>
<dbReference type="AlphaFoldDB" id="A0A8J6MEU4"/>
<accession>A0A8J6MEU4</accession>
<dbReference type="EMBL" id="JACOPP010000007">
    <property type="protein sequence ID" value="MBC5733518.1"/>
    <property type="molecule type" value="Genomic_DNA"/>
</dbReference>
<proteinExistence type="predicted"/>
<evidence type="ECO:0000313" key="2">
    <source>
        <dbReference type="Proteomes" id="UP000661435"/>
    </source>
</evidence>
<name>A0A8J6MEU4_9FIRM</name>
<reference evidence="1" key="1">
    <citation type="submission" date="2020-08" db="EMBL/GenBank/DDBJ databases">
        <title>Genome public.</title>
        <authorList>
            <person name="Liu C."/>
            <person name="Sun Q."/>
        </authorList>
    </citation>
    <scope>NUCLEOTIDE SEQUENCE</scope>
    <source>
        <strain evidence="1">NSJ-51</strain>
    </source>
</reference>
<protein>
    <submittedName>
        <fullName evidence="1">Uncharacterized protein</fullName>
    </submittedName>
</protein>
<sequence>MRPHDADADDIIAYFKMACQLYFFPLDASFFTTFFPVQHIVSPRLFQLKSRLFFPAARGRLLPENGAARFLPPLPFYFYNV</sequence>
<comment type="caution">
    <text evidence="1">The sequence shown here is derived from an EMBL/GenBank/DDBJ whole genome shotgun (WGS) entry which is preliminary data.</text>
</comment>
<organism evidence="1 2">
    <name type="scientific">Lawsonibacter hominis</name>
    <dbReference type="NCBI Taxonomy" id="2763053"/>
    <lineage>
        <taxon>Bacteria</taxon>
        <taxon>Bacillati</taxon>
        <taxon>Bacillota</taxon>
        <taxon>Clostridia</taxon>
        <taxon>Eubacteriales</taxon>
        <taxon>Oscillospiraceae</taxon>
        <taxon>Lawsonibacter</taxon>
    </lineage>
</organism>
<evidence type="ECO:0000313" key="1">
    <source>
        <dbReference type="EMBL" id="MBC5733518.1"/>
    </source>
</evidence>